<dbReference type="Proteomes" id="UP000658613">
    <property type="component" value="Unassembled WGS sequence"/>
</dbReference>
<keyword evidence="4" id="KW-1185">Reference proteome</keyword>
<dbReference type="InterPro" id="IPR011009">
    <property type="entry name" value="Kinase-like_dom_sf"/>
</dbReference>
<evidence type="ECO:0000313" key="4">
    <source>
        <dbReference type="Proteomes" id="UP000658613"/>
    </source>
</evidence>
<accession>A0A931E2C1</accession>
<sequence length="372" mass="40188">MAGGRTQTIQESALGGTGKQLGKGGEGAIYELEGALSTGQAAVLKKYHTVPSRVSQNHLAKLTGALYSFPPQVRSWILSHSAWPTCLVLNSDQEVAGFIMPRIPSRFFHDFPSKDGFVSGPRDIQYLFEPAHRAEWIGLTLTVKDRYQVLAAIAEGFAILHGAGVTVGDVSPKNLLFSTARSGGVDVFFLDCDSMSIAVSPNPTSIETASWEAPDFVEKGTRESDQYKYALIVLRTLAGDQVTRNLADVPAETPEQVRALLTRALEPDGAVPSFEEWAMLLRRVSRSHAVRELSEPVEESRPAPPASTVSRRVVVAQQQEGVDKPAALPSSVKARSAVPKAKPKKNMTMRVIVILVVVILVVAAGAWSMGYV</sequence>
<dbReference type="RefSeq" id="WP_196824996.1">
    <property type="nucleotide sequence ID" value="NZ_CP046980.1"/>
</dbReference>
<comment type="caution">
    <text evidence="3">The sequence shown here is derived from an EMBL/GenBank/DDBJ whole genome shotgun (WGS) entry which is preliminary data.</text>
</comment>
<dbReference type="EMBL" id="JADOUE010000001">
    <property type="protein sequence ID" value="MBG6122632.1"/>
    <property type="molecule type" value="Genomic_DNA"/>
</dbReference>
<gene>
    <name evidence="3" type="ORF">IW254_001601</name>
</gene>
<evidence type="ECO:0000256" key="2">
    <source>
        <dbReference type="SAM" id="Phobius"/>
    </source>
</evidence>
<name>A0A931E2C1_9CORY</name>
<reference evidence="3" key="1">
    <citation type="submission" date="2020-11" db="EMBL/GenBank/DDBJ databases">
        <title>Sequencing the genomes of 1000 actinobacteria strains.</title>
        <authorList>
            <person name="Klenk H.-P."/>
        </authorList>
    </citation>
    <scope>NUCLEOTIDE SEQUENCE</scope>
    <source>
        <strain evidence="3">DSM 45632</strain>
    </source>
</reference>
<keyword evidence="2" id="KW-0472">Membrane</keyword>
<feature type="transmembrane region" description="Helical" evidence="2">
    <location>
        <begin position="351"/>
        <end position="370"/>
    </location>
</feature>
<dbReference type="Gene3D" id="1.10.510.10">
    <property type="entry name" value="Transferase(Phosphotransferase) domain 1"/>
    <property type="match status" value="1"/>
</dbReference>
<evidence type="ECO:0000256" key="1">
    <source>
        <dbReference type="SAM" id="MobiDB-lite"/>
    </source>
</evidence>
<evidence type="ECO:0000313" key="3">
    <source>
        <dbReference type="EMBL" id="MBG6122632.1"/>
    </source>
</evidence>
<dbReference type="AlphaFoldDB" id="A0A931E2C1"/>
<keyword evidence="2" id="KW-1133">Transmembrane helix</keyword>
<protein>
    <recommendedName>
        <fullName evidence="5">Protein kinase domain-containing protein</fullName>
    </recommendedName>
</protein>
<keyword evidence="2" id="KW-0812">Transmembrane</keyword>
<feature type="region of interest" description="Disordered" evidence="1">
    <location>
        <begin position="1"/>
        <end position="20"/>
    </location>
</feature>
<organism evidence="3 4">
    <name type="scientific">Corynebacterium aquatimens</name>
    <dbReference type="NCBI Taxonomy" id="1190508"/>
    <lineage>
        <taxon>Bacteria</taxon>
        <taxon>Bacillati</taxon>
        <taxon>Actinomycetota</taxon>
        <taxon>Actinomycetes</taxon>
        <taxon>Mycobacteriales</taxon>
        <taxon>Corynebacteriaceae</taxon>
        <taxon>Corynebacterium</taxon>
    </lineage>
</organism>
<evidence type="ECO:0008006" key="5">
    <source>
        <dbReference type="Google" id="ProtNLM"/>
    </source>
</evidence>
<proteinExistence type="predicted"/>
<dbReference type="SUPFAM" id="SSF56112">
    <property type="entry name" value="Protein kinase-like (PK-like)"/>
    <property type="match status" value="1"/>
</dbReference>
<feature type="compositionally biased region" description="Polar residues" evidence="1">
    <location>
        <begin position="1"/>
        <end position="11"/>
    </location>
</feature>